<evidence type="ECO:0000313" key="2">
    <source>
        <dbReference type="EMBL" id="KEZ18020.1"/>
    </source>
</evidence>
<dbReference type="Proteomes" id="UP000028534">
    <property type="component" value="Unassembled WGS sequence"/>
</dbReference>
<organism evidence="2 3">
    <name type="scientific">Sphingobium yanoikuyae</name>
    <name type="common">Sphingomonas yanoikuyae</name>
    <dbReference type="NCBI Taxonomy" id="13690"/>
    <lineage>
        <taxon>Bacteria</taxon>
        <taxon>Pseudomonadati</taxon>
        <taxon>Pseudomonadota</taxon>
        <taxon>Alphaproteobacteria</taxon>
        <taxon>Sphingomonadales</taxon>
        <taxon>Sphingomonadaceae</taxon>
        <taxon>Sphingobium</taxon>
    </lineage>
</organism>
<name>A0A084EJ78_SPHYA</name>
<gene>
    <name evidence="2" type="ORF">CP98_02855</name>
</gene>
<proteinExistence type="predicted"/>
<dbReference type="EMBL" id="JGVR01000018">
    <property type="protein sequence ID" value="KEZ18020.1"/>
    <property type="molecule type" value="Genomic_DNA"/>
</dbReference>
<sequence length="186" mass="20338">MDKAISYELEGIALAEADHLECPTLEELGLQSNGSHPLVDSPYPAYRDPSMRALIHSRRNAMTAMRKGAVSGKEAVERALHLDFLAVTQSTVEKAFESAGFRIDQNDVRLVIAARYLLDRLNQYPLTEVAKMRACWPTPASIAAPTAANTQSRAHREIEPRPAASVGLPADDSSIRQRIMGTLSSP</sequence>
<protein>
    <submittedName>
        <fullName evidence="2">Uncharacterized protein</fullName>
    </submittedName>
</protein>
<comment type="caution">
    <text evidence="2">The sequence shown here is derived from an EMBL/GenBank/DDBJ whole genome shotgun (WGS) entry which is preliminary data.</text>
</comment>
<reference evidence="2 3" key="1">
    <citation type="submission" date="2014-03" db="EMBL/GenBank/DDBJ databases">
        <title>Genome sequence of Sphingobium yanoikuyae B1.</title>
        <authorList>
            <person name="Gan H.M."/>
            <person name="Gan H.Y."/>
            <person name="Savka M.A."/>
        </authorList>
    </citation>
    <scope>NUCLEOTIDE SEQUENCE [LARGE SCALE GENOMIC DNA]</scope>
    <source>
        <strain evidence="2 3">B1</strain>
    </source>
</reference>
<dbReference type="PATRIC" id="fig|13690.10.peg.2932"/>
<evidence type="ECO:0000256" key="1">
    <source>
        <dbReference type="SAM" id="MobiDB-lite"/>
    </source>
</evidence>
<accession>A0A084EJ78</accession>
<evidence type="ECO:0000313" key="3">
    <source>
        <dbReference type="Proteomes" id="UP000028534"/>
    </source>
</evidence>
<feature type="region of interest" description="Disordered" evidence="1">
    <location>
        <begin position="146"/>
        <end position="172"/>
    </location>
</feature>
<dbReference type="AlphaFoldDB" id="A0A084EJ78"/>